<dbReference type="PROSITE" id="PS51257">
    <property type="entry name" value="PROKAR_LIPOPROTEIN"/>
    <property type="match status" value="1"/>
</dbReference>
<evidence type="ECO:0008006" key="3">
    <source>
        <dbReference type="Google" id="ProtNLM"/>
    </source>
</evidence>
<evidence type="ECO:0000313" key="2">
    <source>
        <dbReference type="Proteomes" id="UP000645517"/>
    </source>
</evidence>
<protein>
    <recommendedName>
        <fullName evidence="3">Lipoprotein</fullName>
    </recommendedName>
</protein>
<comment type="caution">
    <text evidence="1">The sequence shown here is derived from an EMBL/GenBank/DDBJ whole genome shotgun (WGS) entry which is preliminary data.</text>
</comment>
<accession>A0ABQ2JAY8</accession>
<proteinExistence type="predicted"/>
<dbReference type="EMBL" id="BMOR01000018">
    <property type="protein sequence ID" value="GGN43386.1"/>
    <property type="molecule type" value="Genomic_DNA"/>
</dbReference>
<evidence type="ECO:0000313" key="1">
    <source>
        <dbReference type="EMBL" id="GGN43386.1"/>
    </source>
</evidence>
<keyword evidence="2" id="KW-1185">Reference proteome</keyword>
<sequence length="147" mass="16189">MDRLPAVALAFLLVTGCSPKAPRLTTVQLVEHMTELAVQRLSLTPIACVEEDQRSRPEVRCYTSTTSAEQFAEQLGKLERLRNATGWRDDYGVLNASLRYGQNPQGIVVAFERPNGSWQVFPSTKPLAEAQAKGAKGYVTIIANEPD</sequence>
<dbReference type="Proteomes" id="UP000645517">
    <property type="component" value="Unassembled WGS sequence"/>
</dbReference>
<name>A0ABQ2JAY8_9DEIO</name>
<organism evidence="1 2">
    <name type="scientific">Deinococcus daejeonensis</name>
    <dbReference type="NCBI Taxonomy" id="1007098"/>
    <lineage>
        <taxon>Bacteria</taxon>
        <taxon>Thermotogati</taxon>
        <taxon>Deinococcota</taxon>
        <taxon>Deinococci</taxon>
        <taxon>Deinococcales</taxon>
        <taxon>Deinococcaceae</taxon>
        <taxon>Deinococcus</taxon>
    </lineage>
</organism>
<reference evidence="2" key="1">
    <citation type="journal article" date="2019" name="Int. J. Syst. Evol. Microbiol.">
        <title>The Global Catalogue of Microorganisms (GCM) 10K type strain sequencing project: providing services to taxonomists for standard genome sequencing and annotation.</title>
        <authorList>
            <consortium name="The Broad Institute Genomics Platform"/>
            <consortium name="The Broad Institute Genome Sequencing Center for Infectious Disease"/>
            <person name="Wu L."/>
            <person name="Ma J."/>
        </authorList>
    </citation>
    <scope>NUCLEOTIDE SEQUENCE [LARGE SCALE GENOMIC DNA]</scope>
    <source>
        <strain evidence="2">JCM 16918</strain>
    </source>
</reference>
<gene>
    <name evidence="1" type="ORF">GCM10010842_30830</name>
</gene>